<evidence type="ECO:0000256" key="5">
    <source>
        <dbReference type="ARBA" id="ARBA00022679"/>
    </source>
</evidence>
<dbReference type="InterPro" id="IPR008271">
    <property type="entry name" value="Ser/Thr_kinase_AS"/>
</dbReference>
<comment type="catalytic activity">
    <reaction evidence="11">
        <text>L-threonyl-[protein] + ATP = O-phospho-L-threonyl-[protein] + ADP + H(+)</text>
        <dbReference type="Rhea" id="RHEA:46608"/>
        <dbReference type="Rhea" id="RHEA-COMP:11060"/>
        <dbReference type="Rhea" id="RHEA-COMP:11605"/>
        <dbReference type="ChEBI" id="CHEBI:15378"/>
        <dbReference type="ChEBI" id="CHEBI:30013"/>
        <dbReference type="ChEBI" id="CHEBI:30616"/>
        <dbReference type="ChEBI" id="CHEBI:61977"/>
        <dbReference type="ChEBI" id="CHEBI:456216"/>
        <dbReference type="EC" id="2.7.11.1"/>
    </reaction>
</comment>
<name>A0A166SBZ7_9AGAM</name>
<dbReference type="GO" id="GO:0106310">
    <property type="term" value="F:protein serine kinase activity"/>
    <property type="evidence" value="ECO:0007669"/>
    <property type="project" value="RHEA"/>
</dbReference>
<dbReference type="CDD" id="cd12122">
    <property type="entry name" value="AMPKA_C"/>
    <property type="match status" value="1"/>
</dbReference>
<feature type="region of interest" description="Disordered" evidence="13">
    <location>
        <begin position="367"/>
        <end position="431"/>
    </location>
</feature>
<evidence type="ECO:0000256" key="4">
    <source>
        <dbReference type="ARBA" id="ARBA00022527"/>
    </source>
</evidence>
<evidence type="ECO:0000256" key="11">
    <source>
        <dbReference type="ARBA" id="ARBA00047899"/>
    </source>
</evidence>
<dbReference type="GO" id="GO:0005524">
    <property type="term" value="F:ATP binding"/>
    <property type="evidence" value="ECO:0007669"/>
    <property type="project" value="UniProtKB-KW"/>
</dbReference>
<dbReference type="SUPFAM" id="SSF56112">
    <property type="entry name" value="Protein kinase-like (PK-like)"/>
    <property type="match status" value="1"/>
</dbReference>
<comment type="catalytic activity">
    <reaction evidence="12">
        <text>L-seryl-[protein] + ATP = O-phospho-L-seryl-[protein] + ADP + H(+)</text>
        <dbReference type="Rhea" id="RHEA:17989"/>
        <dbReference type="Rhea" id="RHEA-COMP:9863"/>
        <dbReference type="Rhea" id="RHEA-COMP:11604"/>
        <dbReference type="ChEBI" id="CHEBI:15378"/>
        <dbReference type="ChEBI" id="CHEBI:29999"/>
        <dbReference type="ChEBI" id="CHEBI:30616"/>
        <dbReference type="ChEBI" id="CHEBI:83421"/>
        <dbReference type="ChEBI" id="CHEBI:456216"/>
        <dbReference type="EC" id="2.7.11.1"/>
    </reaction>
</comment>
<feature type="domain" description="Protein kinase" evidence="14">
    <location>
        <begin position="19"/>
        <end position="265"/>
    </location>
</feature>
<dbReference type="EMBL" id="KV417499">
    <property type="protein sequence ID" value="KZP29271.1"/>
    <property type="molecule type" value="Genomic_DNA"/>
</dbReference>
<keyword evidence="9" id="KW-0539">Nucleus</keyword>
<dbReference type="GO" id="GO:0005737">
    <property type="term" value="C:cytoplasm"/>
    <property type="evidence" value="ECO:0007669"/>
    <property type="project" value="TreeGrafter"/>
</dbReference>
<gene>
    <name evidence="15" type="ORF">FIBSPDRAFT_927051</name>
</gene>
<protein>
    <recommendedName>
        <fullName evidence="3">non-specific serine/threonine protein kinase</fullName>
        <ecNumber evidence="3">2.7.11.1</ecNumber>
    </recommendedName>
</protein>
<evidence type="ECO:0000313" key="15">
    <source>
        <dbReference type="EMBL" id="KZP29271.1"/>
    </source>
</evidence>
<keyword evidence="7 15" id="KW-0418">Kinase</keyword>
<keyword evidence="16" id="KW-1185">Reference proteome</keyword>
<dbReference type="InterPro" id="IPR011009">
    <property type="entry name" value="Kinase-like_dom_sf"/>
</dbReference>
<keyword evidence="5" id="KW-0808">Transferase</keyword>
<dbReference type="GO" id="GO:0004674">
    <property type="term" value="F:protein serine/threonine kinase activity"/>
    <property type="evidence" value="ECO:0007669"/>
    <property type="project" value="UniProtKB-KW"/>
</dbReference>
<dbReference type="OrthoDB" id="193931at2759"/>
<reference evidence="15 16" key="1">
    <citation type="journal article" date="2016" name="Mol. Biol. Evol.">
        <title>Comparative Genomics of Early-Diverging Mushroom-Forming Fungi Provides Insights into the Origins of Lignocellulose Decay Capabilities.</title>
        <authorList>
            <person name="Nagy L.G."/>
            <person name="Riley R."/>
            <person name="Tritt A."/>
            <person name="Adam C."/>
            <person name="Daum C."/>
            <person name="Floudas D."/>
            <person name="Sun H."/>
            <person name="Yadav J.S."/>
            <person name="Pangilinan J."/>
            <person name="Larsson K.H."/>
            <person name="Matsuura K."/>
            <person name="Barry K."/>
            <person name="Labutti K."/>
            <person name="Kuo R."/>
            <person name="Ohm R.A."/>
            <person name="Bhattacharya S.S."/>
            <person name="Shirouzu T."/>
            <person name="Yoshinaga Y."/>
            <person name="Martin F.M."/>
            <person name="Grigoriev I.V."/>
            <person name="Hibbett D.S."/>
        </authorList>
    </citation>
    <scope>NUCLEOTIDE SEQUENCE [LARGE SCALE GENOMIC DNA]</scope>
    <source>
        <strain evidence="15 16">CBS 109695</strain>
    </source>
</reference>
<evidence type="ECO:0000256" key="6">
    <source>
        <dbReference type="ARBA" id="ARBA00022741"/>
    </source>
</evidence>
<keyword evidence="10" id="KW-0119">Carbohydrate metabolism</keyword>
<dbReference type="CDD" id="cd14334">
    <property type="entry name" value="UBA_SNF1_fungi"/>
    <property type="match status" value="1"/>
</dbReference>
<evidence type="ECO:0000256" key="2">
    <source>
        <dbReference type="ARBA" id="ARBA00006234"/>
    </source>
</evidence>
<proteinExistence type="inferred from homology"/>
<feature type="compositionally biased region" description="Acidic residues" evidence="13">
    <location>
        <begin position="406"/>
        <end position="423"/>
    </location>
</feature>
<dbReference type="PANTHER" id="PTHR24346">
    <property type="entry name" value="MAP/MICROTUBULE AFFINITY-REGULATING KINASE"/>
    <property type="match status" value="1"/>
</dbReference>
<dbReference type="Gene3D" id="1.10.510.10">
    <property type="entry name" value="Transferase(Phosphotransferase) domain 1"/>
    <property type="match status" value="1"/>
</dbReference>
<comment type="similarity">
    <text evidence="2">Belongs to the protein kinase superfamily. CAMK Ser/Thr protein kinase family. SNF1 subfamily.</text>
</comment>
<dbReference type="InterPro" id="IPR028375">
    <property type="entry name" value="KA1/Ssp2_C"/>
</dbReference>
<comment type="subcellular location">
    <subcellularLocation>
        <location evidence="1">Nucleus</location>
    </subcellularLocation>
</comment>
<keyword evidence="6" id="KW-0547">Nucleotide-binding</keyword>
<dbReference type="PANTHER" id="PTHR24346:SF110">
    <property type="entry name" value="NON-SPECIFIC SERINE_THREONINE PROTEIN KINASE"/>
    <property type="match status" value="1"/>
</dbReference>
<dbReference type="Pfam" id="PF00069">
    <property type="entry name" value="Pkinase"/>
    <property type="match status" value="1"/>
</dbReference>
<accession>A0A166SBZ7</accession>
<evidence type="ECO:0000313" key="16">
    <source>
        <dbReference type="Proteomes" id="UP000076532"/>
    </source>
</evidence>
<evidence type="ECO:0000256" key="3">
    <source>
        <dbReference type="ARBA" id="ARBA00012513"/>
    </source>
</evidence>
<evidence type="ECO:0000256" key="12">
    <source>
        <dbReference type="ARBA" id="ARBA00048679"/>
    </source>
</evidence>
<dbReference type="GO" id="GO:0005634">
    <property type="term" value="C:nucleus"/>
    <property type="evidence" value="ECO:0007669"/>
    <property type="project" value="UniProtKB-SubCell"/>
</dbReference>
<organism evidence="15 16">
    <name type="scientific">Athelia psychrophila</name>
    <dbReference type="NCBI Taxonomy" id="1759441"/>
    <lineage>
        <taxon>Eukaryota</taxon>
        <taxon>Fungi</taxon>
        <taxon>Dikarya</taxon>
        <taxon>Basidiomycota</taxon>
        <taxon>Agaricomycotina</taxon>
        <taxon>Agaricomycetes</taxon>
        <taxon>Agaricomycetidae</taxon>
        <taxon>Atheliales</taxon>
        <taxon>Atheliaceae</taxon>
        <taxon>Athelia</taxon>
    </lineage>
</organism>
<dbReference type="GO" id="GO:0035556">
    <property type="term" value="P:intracellular signal transduction"/>
    <property type="evidence" value="ECO:0007669"/>
    <property type="project" value="TreeGrafter"/>
</dbReference>
<dbReference type="InterPro" id="IPR032270">
    <property type="entry name" value="AMPK_C"/>
</dbReference>
<evidence type="ECO:0000256" key="7">
    <source>
        <dbReference type="ARBA" id="ARBA00022777"/>
    </source>
</evidence>
<dbReference type="SMART" id="SM00220">
    <property type="entry name" value="S_TKc"/>
    <property type="match status" value="1"/>
</dbReference>
<dbReference type="STRING" id="436010.A0A166SBZ7"/>
<evidence type="ECO:0000256" key="8">
    <source>
        <dbReference type="ARBA" id="ARBA00022840"/>
    </source>
</evidence>
<evidence type="ECO:0000256" key="1">
    <source>
        <dbReference type="ARBA" id="ARBA00004123"/>
    </source>
</evidence>
<dbReference type="Pfam" id="PF16579">
    <property type="entry name" value="AdenylateSensor"/>
    <property type="match status" value="1"/>
</dbReference>
<dbReference type="InterPro" id="IPR013896">
    <property type="entry name" value="SNF1_UBA"/>
</dbReference>
<evidence type="ECO:0000256" key="9">
    <source>
        <dbReference type="ARBA" id="ARBA00023242"/>
    </source>
</evidence>
<evidence type="ECO:0000256" key="10">
    <source>
        <dbReference type="ARBA" id="ARBA00023277"/>
    </source>
</evidence>
<dbReference type="PROSITE" id="PS00108">
    <property type="entry name" value="PROTEIN_KINASE_ST"/>
    <property type="match status" value="1"/>
</dbReference>
<evidence type="ECO:0000256" key="13">
    <source>
        <dbReference type="SAM" id="MobiDB-lite"/>
    </source>
</evidence>
<sequence>MGSLKDTYVVHPASKLGEYTVVQDIAEGTFGKVKSHKVAMKYISKAVIQATKTKTRVQREVEYMRTLRHPHIIKLYEVISTPTDIIIVLEYAGGELFNYIVANGRMPEARARRFFQQLISGIEYSHKLKIVHRDLKPENVLLDDDLNVKIADFGLSNEIKDGDFLKTSCGSPNYAAPEVIRGGLYTGPEIDVWSAGVILYVMLCGRLPFEDDDVQTLFTKISRSEGTYHVPSYLPHDAKNLINAMLAVDPVKRITVPEITQHPFFTNGLQRYLTPLPPPPGPVLPTLLTLVTAPKVLDFEIIEGLGRIEEDVVDELATRMDGVDRDDVWECLRRDDGVQGNAVKVAYMLLRDKRRLGRDLADFEEQEREAQLAAMDPRNAISPSAISPGGGDAEENPFEAQFNGPYDEDEDDDDDDDSFDDGLDFSTPPINETEINNFAVLNSSLPEQLPEPHHLASYASAKRSTPIEKREKKQHRTKWHFGIRSRSPPMEVMLEIYRTLKALGMEWKEKRNLGGLGGMAAQKPRESGGIERATEWDGSGYVDLKAAAGIYFVETRARVQDVVILMNLQLYMVDSINYLVDFHHKKSYKASTELNAGKFDMYIPEDLSEAGSDTGDRPSKDKEGAQVKDDEIVSPFVFMDVACRLILELAGGGES</sequence>
<keyword evidence="4" id="KW-0723">Serine/threonine-protein kinase</keyword>
<keyword evidence="8" id="KW-0067">ATP-binding</keyword>
<dbReference type="FunFam" id="1.10.510.10:FF:000571">
    <property type="entry name" value="Maternal embryonic leucine zipper kinase"/>
    <property type="match status" value="1"/>
</dbReference>
<evidence type="ECO:0000259" key="14">
    <source>
        <dbReference type="PROSITE" id="PS50011"/>
    </source>
</evidence>
<dbReference type="SUPFAM" id="SSF103243">
    <property type="entry name" value="KA1-like"/>
    <property type="match status" value="1"/>
</dbReference>
<dbReference type="Pfam" id="PF08587">
    <property type="entry name" value="UBA_2"/>
    <property type="match status" value="1"/>
</dbReference>
<dbReference type="EC" id="2.7.11.1" evidence="3"/>
<dbReference type="AlphaFoldDB" id="A0A166SBZ7"/>
<feature type="region of interest" description="Disordered" evidence="13">
    <location>
        <begin position="459"/>
        <end position="478"/>
    </location>
</feature>
<dbReference type="Gene3D" id="3.30.310.80">
    <property type="entry name" value="Kinase associated domain 1, KA1"/>
    <property type="match status" value="1"/>
</dbReference>
<dbReference type="Proteomes" id="UP000076532">
    <property type="component" value="Unassembled WGS sequence"/>
</dbReference>
<dbReference type="InterPro" id="IPR000719">
    <property type="entry name" value="Prot_kinase_dom"/>
</dbReference>
<dbReference type="PROSITE" id="PS50011">
    <property type="entry name" value="PROTEIN_KINASE_DOM"/>
    <property type="match status" value="1"/>
</dbReference>